<sequence length="484" mass="55164">MLGSDAVLFYADNPIYFVEDVIRAKPDEKQRDILRSLRDYPMTSVRSGHGIGKSAVEAWSVIWYMCTRPFPKIPCTAPTEHQLMDVLWAEISKWMRNNPALRDDLIWTKEKLYMQGHPEEWFAVPRTATNPEALQGFHAEHVLYIIDEASGVSDKVFEPVLGAMTGEDAKLLMMGNPTRLAGFFYDSHHRNREQYSAIHVDGRDSQHVSRTFVQKIIDMFGEDSDVFRVRVAGQFPKSTPDSLIAMEWCEEAANLQVYAPGGQIDIGVDVARYGDDSSALYPLIDKKQSLPYELYHHNRTTEIAGYVVIMIKQFAMDYPDAAIRVKVDCDGLGVGVYDNLYDQRDQIIDAIWYDRCRRAGINPEDGNQWNECQNVPKLDLEIIECHFGGSGGKVDDNDPVEYSNSTGLMWGKVRKYLQEGKLQLPDDDTLVSQLCNRRYLVNKDGKLELERKESMKKRGLTSPDIADALALALYEPNNEWTVNW</sequence>
<evidence type="ECO:0000313" key="1">
    <source>
        <dbReference type="EMBL" id="EDP14062.1"/>
    </source>
</evidence>
<accession>A8S0G4</accession>
<dbReference type="Gene3D" id="3.30.420.240">
    <property type="match status" value="1"/>
</dbReference>
<dbReference type="eggNOG" id="COG0507">
    <property type="taxonomic scope" value="Bacteria"/>
</dbReference>
<reference evidence="1 2" key="1">
    <citation type="submission" date="2007-08" db="EMBL/GenBank/DDBJ databases">
        <authorList>
            <person name="Fulton L."/>
            <person name="Clifton S."/>
            <person name="Fulton B."/>
            <person name="Xu J."/>
            <person name="Minx P."/>
            <person name="Pepin K.H."/>
            <person name="Johnson M."/>
            <person name="Thiruvilangam P."/>
            <person name="Bhonagiri V."/>
            <person name="Nash W.E."/>
            <person name="Mardis E.R."/>
            <person name="Wilson R.K."/>
        </authorList>
    </citation>
    <scope>NUCLEOTIDE SEQUENCE [LARGE SCALE GENOMIC DNA]</scope>
    <source>
        <strain evidence="2">ATCC BAA-613 / DSM 15670 / CCUG 46953 / JCM 12243 / WAL 16351</strain>
    </source>
</reference>
<dbReference type="InterPro" id="IPR027417">
    <property type="entry name" value="P-loop_NTPase"/>
</dbReference>
<comment type="caution">
    <text evidence="1">The sequence shown here is derived from an EMBL/GenBank/DDBJ whole genome shotgun (WGS) entry which is preliminary data.</text>
</comment>
<dbReference type="HOGENOM" id="CLU_027398_1_0_9"/>
<protein>
    <recommendedName>
        <fullName evidence="3">Terminase</fullName>
    </recommendedName>
</protein>
<dbReference type="Gene3D" id="3.40.50.300">
    <property type="entry name" value="P-loop containing nucleotide triphosphate hydrolases"/>
    <property type="match status" value="1"/>
</dbReference>
<evidence type="ECO:0000313" key="2">
    <source>
        <dbReference type="Proteomes" id="UP000005396"/>
    </source>
</evidence>
<dbReference type="Proteomes" id="UP000005396">
    <property type="component" value="Unassembled WGS sequence"/>
</dbReference>
<name>A8S0G4_ENTBW</name>
<proteinExistence type="predicted"/>
<dbReference type="AlphaFoldDB" id="A8S0G4"/>
<gene>
    <name evidence="1" type="ORF">CLOBOL_05669</name>
</gene>
<dbReference type="EMBL" id="ABCC02000042">
    <property type="protein sequence ID" value="EDP14062.1"/>
    <property type="molecule type" value="Genomic_DNA"/>
</dbReference>
<evidence type="ECO:0008006" key="3">
    <source>
        <dbReference type="Google" id="ProtNLM"/>
    </source>
</evidence>
<reference evidence="1 2" key="2">
    <citation type="submission" date="2007-09" db="EMBL/GenBank/DDBJ databases">
        <title>Draft genome sequence of Clostridium bolteae (ATCC BAA-613).</title>
        <authorList>
            <person name="Sudarsanam P."/>
            <person name="Ley R."/>
            <person name="Guruge J."/>
            <person name="Turnbaugh P.J."/>
            <person name="Mahowald M."/>
            <person name="Liep D."/>
            <person name="Gordon J."/>
        </authorList>
    </citation>
    <scope>NUCLEOTIDE SEQUENCE [LARGE SCALE GENOMIC DNA]</scope>
    <source>
        <strain evidence="2">ATCC BAA-613 / DSM 15670 / CCUG 46953 / JCM 12243 / WAL 16351</strain>
    </source>
</reference>
<dbReference type="RefSeq" id="WP_007037977.1">
    <property type="nucleotide sequence ID" value="NZ_DS480697.1"/>
</dbReference>
<dbReference type="PaxDb" id="411902-CLOBOL_05669"/>
<organism evidence="1 2">
    <name type="scientific">Enterocloster bolteae (strain ATCC BAA-613 / DSM 15670 / CCUG 46953 / JCM 12243 / WAL 16351)</name>
    <name type="common">Clostridium bolteae</name>
    <dbReference type="NCBI Taxonomy" id="411902"/>
    <lineage>
        <taxon>Bacteria</taxon>
        <taxon>Bacillati</taxon>
        <taxon>Bacillota</taxon>
        <taxon>Clostridia</taxon>
        <taxon>Lachnospirales</taxon>
        <taxon>Lachnospiraceae</taxon>
        <taxon>Enterocloster</taxon>
    </lineage>
</organism>